<dbReference type="Proteomes" id="UP000031512">
    <property type="component" value="Chromosome 1"/>
</dbReference>
<feature type="compositionally biased region" description="Basic and acidic residues" evidence="1">
    <location>
        <begin position="82"/>
        <end position="101"/>
    </location>
</feature>
<evidence type="ECO:0000256" key="1">
    <source>
        <dbReference type="SAM" id="MobiDB-lite"/>
    </source>
</evidence>
<proteinExistence type="predicted"/>
<sequence>MGWCDSIGRRKEEEGMKVLAVLWTVYLIRLCSAGCLGKSKTKDDDNGAYGGSTENLRSSPEHAKVSSEETPVEVTPDTSLQEEMHVDSPEEEHPRANEKASSKTPTTSEDKFNVKYFEKNVNGEWKELTLDDFLKKFDEILKHQEPEKYTSTPELDQQPNQSTKNS</sequence>
<gene>
    <name evidence="2" type="ORF">BEWA_023740</name>
</gene>
<feature type="region of interest" description="Disordered" evidence="1">
    <location>
        <begin position="144"/>
        <end position="166"/>
    </location>
</feature>
<organism evidence="2 3">
    <name type="scientific">Theileria equi strain WA</name>
    <dbReference type="NCBI Taxonomy" id="1537102"/>
    <lineage>
        <taxon>Eukaryota</taxon>
        <taxon>Sar</taxon>
        <taxon>Alveolata</taxon>
        <taxon>Apicomplexa</taxon>
        <taxon>Aconoidasida</taxon>
        <taxon>Piroplasmida</taxon>
        <taxon>Theileriidae</taxon>
        <taxon>Theileria</taxon>
    </lineage>
</organism>
<feature type="compositionally biased region" description="Polar residues" evidence="1">
    <location>
        <begin position="149"/>
        <end position="166"/>
    </location>
</feature>
<keyword evidence="3" id="KW-1185">Reference proteome</keyword>
<feature type="region of interest" description="Disordered" evidence="1">
    <location>
        <begin position="38"/>
        <end position="112"/>
    </location>
</feature>
<protein>
    <submittedName>
        <fullName evidence="2">Signal peptide-containing protein</fullName>
    </submittedName>
</protein>
<dbReference type="VEuPathDB" id="PiroplasmaDB:BEWA_023740"/>
<accession>L0AVF4</accession>
<dbReference type="GeneID" id="15806887"/>
<dbReference type="EMBL" id="CP001669">
    <property type="protein sequence ID" value="AFZ79525.1"/>
    <property type="molecule type" value="Genomic_DNA"/>
</dbReference>
<dbReference type="AlphaFoldDB" id="L0AVF4"/>
<dbReference type="KEGG" id="beq:BEWA_023740"/>
<name>L0AVF4_THEEQ</name>
<reference evidence="2 3" key="1">
    <citation type="journal article" date="2012" name="BMC Genomics">
        <title>Comparative genomic analysis and phylogenetic position of Theileria equi.</title>
        <authorList>
            <person name="Kappmeyer L.S."/>
            <person name="Thiagarajan M."/>
            <person name="Herndon D.R."/>
            <person name="Ramsay J.D."/>
            <person name="Caler E."/>
            <person name="Djikeng A."/>
            <person name="Gillespie J.J."/>
            <person name="Lau A.O."/>
            <person name="Roalson E.H."/>
            <person name="Silva J.C."/>
            <person name="Silva M.G."/>
            <person name="Suarez C.E."/>
            <person name="Ueti M.W."/>
            <person name="Nene V.M."/>
            <person name="Mealey R.H."/>
            <person name="Knowles D.P."/>
            <person name="Brayton K.A."/>
        </authorList>
    </citation>
    <scope>NUCLEOTIDE SEQUENCE [LARGE SCALE GENOMIC DNA]</scope>
    <source>
        <strain evidence="2 3">WA</strain>
    </source>
</reference>
<evidence type="ECO:0000313" key="3">
    <source>
        <dbReference type="Proteomes" id="UP000031512"/>
    </source>
</evidence>
<evidence type="ECO:0000313" key="2">
    <source>
        <dbReference type="EMBL" id="AFZ79525.1"/>
    </source>
</evidence>
<dbReference type="RefSeq" id="XP_004829191.1">
    <property type="nucleotide sequence ID" value="XM_004829134.1"/>
</dbReference>